<reference evidence="3" key="1">
    <citation type="submission" date="2016-02" db="EMBL/GenBank/DDBJ databases">
        <title>Draft genome sequence of Microdochium bolleyi, a fungal endophyte of beachgrass.</title>
        <authorList>
            <consortium name="DOE Joint Genome Institute"/>
            <person name="David A.S."/>
            <person name="May G."/>
            <person name="Haridas S."/>
            <person name="Lim J."/>
            <person name="Wang M."/>
            <person name="Labutti K."/>
            <person name="Lipzen A."/>
            <person name="Barry K."/>
            <person name="Grigoriev I.V."/>
        </authorList>
    </citation>
    <scope>NUCLEOTIDE SEQUENCE [LARGE SCALE GENOMIC DNA]</scope>
    <source>
        <strain evidence="3">J235TASD1</strain>
    </source>
</reference>
<evidence type="ECO:0000313" key="3">
    <source>
        <dbReference type="Proteomes" id="UP000070501"/>
    </source>
</evidence>
<evidence type="ECO:0000313" key="2">
    <source>
        <dbReference type="EMBL" id="KXJ84829.1"/>
    </source>
</evidence>
<dbReference type="Proteomes" id="UP000070501">
    <property type="component" value="Unassembled WGS sequence"/>
</dbReference>
<dbReference type="Gene3D" id="1.10.510.10">
    <property type="entry name" value="Transferase(Phosphotransferase) domain 1"/>
    <property type="match status" value="1"/>
</dbReference>
<name>A0A136IJM2_9PEZI</name>
<evidence type="ECO:0008006" key="4">
    <source>
        <dbReference type="Google" id="ProtNLM"/>
    </source>
</evidence>
<protein>
    <recommendedName>
        <fullName evidence="4">Protein kinase domain-containing protein</fullName>
    </recommendedName>
</protein>
<keyword evidence="3" id="KW-1185">Reference proteome</keyword>
<dbReference type="InParanoid" id="A0A136IJM2"/>
<accession>A0A136IJM2</accession>
<evidence type="ECO:0000256" key="1">
    <source>
        <dbReference type="SAM" id="MobiDB-lite"/>
    </source>
</evidence>
<gene>
    <name evidence="2" type="ORF">Micbo1qcDRAFT_226198</name>
</gene>
<dbReference type="InterPro" id="IPR011009">
    <property type="entry name" value="Kinase-like_dom_sf"/>
</dbReference>
<dbReference type="OrthoDB" id="4687632at2759"/>
<proteinExistence type="predicted"/>
<feature type="region of interest" description="Disordered" evidence="1">
    <location>
        <begin position="34"/>
        <end position="54"/>
    </location>
</feature>
<organism evidence="2 3">
    <name type="scientific">Microdochium bolleyi</name>
    <dbReference type="NCBI Taxonomy" id="196109"/>
    <lineage>
        <taxon>Eukaryota</taxon>
        <taxon>Fungi</taxon>
        <taxon>Dikarya</taxon>
        <taxon>Ascomycota</taxon>
        <taxon>Pezizomycotina</taxon>
        <taxon>Sordariomycetes</taxon>
        <taxon>Xylariomycetidae</taxon>
        <taxon>Xylariales</taxon>
        <taxon>Microdochiaceae</taxon>
        <taxon>Microdochium</taxon>
    </lineage>
</organism>
<sequence length="329" mass="36862">MDKRDARVTQIYINERNSAYPGALKRRQPQAVLATTAPNEHQTKRKKDSDYHTETRGVTYQPAKTIASSTRSQASHVDIIGAQLGDPWQKYIRILTWLDLGPETFLAMELSSPGKFVNVRAFRGSAAERSLHDIQKLRHRSFISALEAFSTREDVYVVFEAMQLNLLHIVSCTRYPSPHEGAAIIGQITDGLVYLEGEGLEHPRLDWEFILLNQHGEVKIACCEVCQPVRPGRRHWAAARINTITQGLVNKDEDTEGVHNKEWLPNADAVSFVATTTSAQSASELQQVLSLTSHFHAAVLTAGLARLSEELRTERCIVGLWLFASLDHD</sequence>
<dbReference type="SUPFAM" id="SSF56112">
    <property type="entry name" value="Protein kinase-like (PK-like)"/>
    <property type="match status" value="1"/>
</dbReference>
<dbReference type="STRING" id="196109.A0A136IJM2"/>
<dbReference type="EMBL" id="KQ964323">
    <property type="protein sequence ID" value="KXJ84829.1"/>
    <property type="molecule type" value="Genomic_DNA"/>
</dbReference>
<dbReference type="AlphaFoldDB" id="A0A136IJM2"/>